<comment type="caution">
    <text evidence="2">The sequence shown here is derived from an EMBL/GenBank/DDBJ whole genome shotgun (WGS) entry which is preliminary data.</text>
</comment>
<dbReference type="Proteomes" id="UP001590950">
    <property type="component" value="Unassembled WGS sequence"/>
</dbReference>
<proteinExistence type="predicted"/>
<feature type="compositionally biased region" description="Basic and acidic residues" evidence="1">
    <location>
        <begin position="78"/>
        <end position="94"/>
    </location>
</feature>
<protein>
    <submittedName>
        <fullName evidence="2">Uncharacterized protein</fullName>
    </submittedName>
</protein>
<feature type="region of interest" description="Disordered" evidence="1">
    <location>
        <begin position="1"/>
        <end position="94"/>
    </location>
</feature>
<gene>
    <name evidence="2" type="ORF">N7G274_006532</name>
</gene>
<sequence>MRQNNTKNSHRDASTLSRLSQSYYPESMISESESANPGDQNRDIDQYTSGKSNLPVISRVAQQEQSSSATKEPFVTNYDEKTPPLPPRIKDDPVANKTHMLKPNIKPEVSNPYTSPAPTLRNQKRQCCQLCQVITLEYHLSGLLLIGTRRSDPPSRTDAAIEQGRTCLFSYGLADYYCSYI</sequence>
<feature type="compositionally biased region" description="Polar residues" evidence="1">
    <location>
        <begin position="14"/>
        <end position="39"/>
    </location>
</feature>
<feature type="compositionally biased region" description="Polar residues" evidence="1">
    <location>
        <begin position="60"/>
        <end position="70"/>
    </location>
</feature>
<evidence type="ECO:0000313" key="3">
    <source>
        <dbReference type="Proteomes" id="UP001590950"/>
    </source>
</evidence>
<evidence type="ECO:0000256" key="1">
    <source>
        <dbReference type="SAM" id="MobiDB-lite"/>
    </source>
</evidence>
<accession>A0ABR4AB25</accession>
<dbReference type="EMBL" id="JBEFKJ010000020">
    <property type="protein sequence ID" value="KAL2040553.1"/>
    <property type="molecule type" value="Genomic_DNA"/>
</dbReference>
<organism evidence="2 3">
    <name type="scientific">Stereocaulon virgatum</name>
    <dbReference type="NCBI Taxonomy" id="373712"/>
    <lineage>
        <taxon>Eukaryota</taxon>
        <taxon>Fungi</taxon>
        <taxon>Dikarya</taxon>
        <taxon>Ascomycota</taxon>
        <taxon>Pezizomycotina</taxon>
        <taxon>Lecanoromycetes</taxon>
        <taxon>OSLEUM clade</taxon>
        <taxon>Lecanoromycetidae</taxon>
        <taxon>Lecanorales</taxon>
        <taxon>Lecanorineae</taxon>
        <taxon>Stereocaulaceae</taxon>
        <taxon>Stereocaulon</taxon>
    </lineage>
</organism>
<name>A0ABR4AB25_9LECA</name>
<evidence type="ECO:0000313" key="2">
    <source>
        <dbReference type="EMBL" id="KAL2040553.1"/>
    </source>
</evidence>
<reference evidence="2 3" key="1">
    <citation type="submission" date="2024-09" db="EMBL/GenBank/DDBJ databases">
        <title>Rethinking Asexuality: The Enigmatic Case of Functional Sexual Genes in Lepraria (Stereocaulaceae).</title>
        <authorList>
            <person name="Doellman M."/>
            <person name="Sun Y."/>
            <person name="Barcenas-Pena A."/>
            <person name="Lumbsch H.T."/>
            <person name="Grewe F."/>
        </authorList>
    </citation>
    <scope>NUCLEOTIDE SEQUENCE [LARGE SCALE GENOMIC DNA]</scope>
    <source>
        <strain evidence="2 3">Mercado 3170</strain>
    </source>
</reference>
<keyword evidence="3" id="KW-1185">Reference proteome</keyword>